<feature type="transmembrane region" description="Helical" evidence="17">
    <location>
        <begin position="101"/>
        <end position="123"/>
    </location>
</feature>
<feature type="transmembrane region" description="Helical" evidence="17">
    <location>
        <begin position="143"/>
        <end position="168"/>
    </location>
</feature>
<dbReference type="InterPro" id="IPR006189">
    <property type="entry name" value="CHASE_dom"/>
</dbReference>
<comment type="catalytic activity">
    <reaction evidence="1">
        <text>ATP + protein L-histidine = ADP + protein N-phospho-L-histidine.</text>
        <dbReference type="EC" id="2.7.13.3"/>
    </reaction>
</comment>
<feature type="transmembrane region" description="Helical" evidence="17">
    <location>
        <begin position="77"/>
        <end position="95"/>
    </location>
</feature>
<dbReference type="GO" id="GO:0009927">
    <property type="term" value="F:histidine phosphotransfer kinase activity"/>
    <property type="evidence" value="ECO:0007669"/>
    <property type="project" value="TreeGrafter"/>
</dbReference>
<keyword evidence="13 17" id="KW-0472">Membrane</keyword>
<evidence type="ECO:0000313" key="24">
    <source>
        <dbReference type="Proteomes" id="UP000429229"/>
    </source>
</evidence>
<dbReference type="Gene3D" id="3.30.450.350">
    <property type="entry name" value="CHASE domain"/>
    <property type="match status" value="1"/>
</dbReference>
<dbReference type="CDD" id="cd00082">
    <property type="entry name" value="HisKA"/>
    <property type="match status" value="1"/>
</dbReference>
<dbReference type="InterPro" id="IPR001610">
    <property type="entry name" value="PAC"/>
</dbReference>
<keyword evidence="8" id="KW-0547">Nucleotide-binding</keyword>
<feature type="domain" description="PAC" evidence="21">
    <location>
        <begin position="635"/>
        <end position="687"/>
    </location>
</feature>
<dbReference type="PROSITE" id="PS50109">
    <property type="entry name" value="HIS_KIN"/>
    <property type="match status" value="1"/>
</dbReference>
<dbReference type="InterPro" id="IPR001789">
    <property type="entry name" value="Sig_transdc_resp-reg_receiver"/>
</dbReference>
<dbReference type="CDD" id="cd16922">
    <property type="entry name" value="HATPase_EvgS-ArcB-TorS-like"/>
    <property type="match status" value="1"/>
</dbReference>
<dbReference type="InterPro" id="IPR013767">
    <property type="entry name" value="PAS_fold"/>
</dbReference>
<dbReference type="PANTHER" id="PTHR43047">
    <property type="entry name" value="TWO-COMPONENT HISTIDINE PROTEIN KINASE"/>
    <property type="match status" value="1"/>
</dbReference>
<dbReference type="GO" id="GO:0000155">
    <property type="term" value="F:phosphorelay sensor kinase activity"/>
    <property type="evidence" value="ECO:0007669"/>
    <property type="project" value="InterPro"/>
</dbReference>
<evidence type="ECO:0000256" key="5">
    <source>
        <dbReference type="ARBA" id="ARBA00022553"/>
    </source>
</evidence>
<dbReference type="Pfam" id="PF08447">
    <property type="entry name" value="PAS_3"/>
    <property type="match status" value="1"/>
</dbReference>
<evidence type="ECO:0000256" key="4">
    <source>
        <dbReference type="ARBA" id="ARBA00022475"/>
    </source>
</evidence>
<gene>
    <name evidence="23" type="ORF">GRI68_09395</name>
</gene>
<comment type="subunit">
    <text evidence="14">At low DSF concentrations, interacts with RpfF.</text>
</comment>
<evidence type="ECO:0000256" key="14">
    <source>
        <dbReference type="ARBA" id="ARBA00064003"/>
    </source>
</evidence>
<feature type="domain" description="CHASE" evidence="22">
    <location>
        <begin position="303"/>
        <end position="497"/>
    </location>
</feature>
<evidence type="ECO:0000256" key="8">
    <source>
        <dbReference type="ARBA" id="ARBA00022741"/>
    </source>
</evidence>
<dbReference type="PROSITE" id="PS50113">
    <property type="entry name" value="PAC"/>
    <property type="match status" value="2"/>
</dbReference>
<dbReference type="EC" id="2.7.13.3" evidence="3"/>
<feature type="transmembrane region" description="Helical" evidence="17">
    <location>
        <begin position="51"/>
        <end position="70"/>
    </location>
</feature>
<dbReference type="Pfam" id="PF08448">
    <property type="entry name" value="PAS_4"/>
    <property type="match status" value="1"/>
</dbReference>
<evidence type="ECO:0000256" key="3">
    <source>
        <dbReference type="ARBA" id="ARBA00012438"/>
    </source>
</evidence>
<dbReference type="PROSITE" id="PS50112">
    <property type="entry name" value="PAS"/>
    <property type="match status" value="3"/>
</dbReference>
<dbReference type="InterPro" id="IPR007895">
    <property type="entry name" value="MASE1"/>
</dbReference>
<feature type="domain" description="PAC" evidence="21">
    <location>
        <begin position="761"/>
        <end position="813"/>
    </location>
</feature>
<keyword evidence="6" id="KW-0808">Transferase</keyword>
<dbReference type="SUPFAM" id="SSF47384">
    <property type="entry name" value="Homodimeric domain of signal transducing histidine kinase"/>
    <property type="match status" value="1"/>
</dbReference>
<dbReference type="SMART" id="SM00387">
    <property type="entry name" value="HATPase_c"/>
    <property type="match status" value="1"/>
</dbReference>
<evidence type="ECO:0000256" key="6">
    <source>
        <dbReference type="ARBA" id="ARBA00022679"/>
    </source>
</evidence>
<dbReference type="FunFam" id="3.30.565.10:FF:000010">
    <property type="entry name" value="Sensor histidine kinase RcsC"/>
    <property type="match status" value="1"/>
</dbReference>
<feature type="modified residue" description="4-aspartylphosphate" evidence="16">
    <location>
        <position position="1260"/>
    </location>
</feature>
<dbReference type="InterPro" id="IPR000700">
    <property type="entry name" value="PAS-assoc_C"/>
</dbReference>
<evidence type="ECO:0000256" key="7">
    <source>
        <dbReference type="ARBA" id="ARBA00022692"/>
    </source>
</evidence>
<dbReference type="Gene3D" id="3.30.565.10">
    <property type="entry name" value="Histidine kinase-like ATPase, C-terminal domain"/>
    <property type="match status" value="1"/>
</dbReference>
<dbReference type="CDD" id="cd00130">
    <property type="entry name" value="PAS"/>
    <property type="match status" value="3"/>
</dbReference>
<keyword evidence="9" id="KW-0418">Kinase</keyword>
<comment type="caution">
    <text evidence="23">The sequence shown here is derived from an EMBL/GenBank/DDBJ whole genome shotgun (WGS) entry which is preliminary data.</text>
</comment>
<proteinExistence type="predicted"/>
<dbReference type="InterPro" id="IPR035965">
    <property type="entry name" value="PAS-like_dom_sf"/>
</dbReference>
<dbReference type="SUPFAM" id="SSF55874">
    <property type="entry name" value="ATPase domain of HSP90 chaperone/DNA topoisomerase II/histidine kinase"/>
    <property type="match status" value="1"/>
</dbReference>
<dbReference type="SMART" id="SM00388">
    <property type="entry name" value="HisKA"/>
    <property type="match status" value="1"/>
</dbReference>
<accession>A0A6I4U2T9</accession>
<dbReference type="InterPro" id="IPR042240">
    <property type="entry name" value="CHASE_sf"/>
</dbReference>
<dbReference type="SUPFAM" id="SSF55785">
    <property type="entry name" value="PYP-like sensor domain (PAS domain)"/>
    <property type="match status" value="3"/>
</dbReference>
<dbReference type="Gene3D" id="1.10.287.130">
    <property type="match status" value="1"/>
</dbReference>
<comment type="subcellular location">
    <subcellularLocation>
        <location evidence="2">Cell membrane</location>
        <topology evidence="2">Multi-pass membrane protein</topology>
    </subcellularLocation>
</comment>
<feature type="domain" description="Response regulatory" evidence="19">
    <location>
        <begin position="1206"/>
        <end position="1328"/>
    </location>
</feature>
<dbReference type="Pfam" id="PF02518">
    <property type="entry name" value="HATPase_c"/>
    <property type="match status" value="1"/>
</dbReference>
<feature type="domain" description="PAS" evidence="20">
    <location>
        <begin position="688"/>
        <end position="758"/>
    </location>
</feature>
<feature type="transmembrane region" description="Helical" evidence="17">
    <location>
        <begin position="212"/>
        <end position="234"/>
    </location>
</feature>
<dbReference type="Pfam" id="PF00072">
    <property type="entry name" value="Response_reg"/>
    <property type="match status" value="1"/>
</dbReference>
<dbReference type="SUPFAM" id="SSF52172">
    <property type="entry name" value="CheY-like"/>
    <property type="match status" value="1"/>
</dbReference>
<protein>
    <recommendedName>
        <fullName evidence="15">Sensory/regulatory protein RpfC</fullName>
        <ecNumber evidence="3">2.7.13.3</ecNumber>
    </recommendedName>
</protein>
<dbReference type="OrthoDB" id="9801651at2"/>
<feature type="domain" description="PAS" evidence="20">
    <location>
        <begin position="562"/>
        <end position="633"/>
    </location>
</feature>
<keyword evidence="5 16" id="KW-0597">Phosphoprotein</keyword>
<feature type="transmembrane region" description="Helical" evidence="17">
    <location>
        <begin position="180"/>
        <end position="200"/>
    </location>
</feature>
<dbReference type="PANTHER" id="PTHR43047:SF72">
    <property type="entry name" value="OSMOSENSING HISTIDINE PROTEIN KINASE SLN1"/>
    <property type="match status" value="1"/>
</dbReference>
<evidence type="ECO:0000259" key="21">
    <source>
        <dbReference type="PROSITE" id="PS50113"/>
    </source>
</evidence>
<dbReference type="RefSeq" id="WP_160617001.1">
    <property type="nucleotide sequence ID" value="NZ_WTYR01000001.1"/>
</dbReference>
<dbReference type="SMART" id="SM00086">
    <property type="entry name" value="PAC"/>
    <property type="match status" value="3"/>
</dbReference>
<evidence type="ECO:0000313" key="23">
    <source>
        <dbReference type="EMBL" id="MXP10389.1"/>
    </source>
</evidence>
<dbReference type="InterPro" id="IPR003594">
    <property type="entry name" value="HATPase_dom"/>
</dbReference>
<keyword evidence="11 17" id="KW-1133">Transmembrane helix</keyword>
<feature type="domain" description="PAS" evidence="20">
    <location>
        <begin position="814"/>
        <end position="884"/>
    </location>
</feature>
<dbReference type="GO" id="GO:0005524">
    <property type="term" value="F:ATP binding"/>
    <property type="evidence" value="ECO:0007669"/>
    <property type="project" value="UniProtKB-KW"/>
</dbReference>
<dbReference type="InterPro" id="IPR011006">
    <property type="entry name" value="CheY-like_superfamily"/>
</dbReference>
<dbReference type="Gene3D" id="3.40.50.2300">
    <property type="match status" value="1"/>
</dbReference>
<dbReference type="EMBL" id="WTYR01000001">
    <property type="protein sequence ID" value="MXP10389.1"/>
    <property type="molecule type" value="Genomic_DNA"/>
</dbReference>
<keyword evidence="4" id="KW-1003">Cell membrane</keyword>
<dbReference type="PROSITE" id="PS50839">
    <property type="entry name" value="CHASE"/>
    <property type="match status" value="1"/>
</dbReference>
<evidence type="ECO:0000256" key="11">
    <source>
        <dbReference type="ARBA" id="ARBA00022989"/>
    </source>
</evidence>
<evidence type="ECO:0000256" key="16">
    <source>
        <dbReference type="PROSITE-ProRule" id="PRU00169"/>
    </source>
</evidence>
<evidence type="ECO:0000256" key="12">
    <source>
        <dbReference type="ARBA" id="ARBA00023012"/>
    </source>
</evidence>
<dbReference type="SUPFAM" id="SSF47226">
    <property type="entry name" value="Histidine-containing phosphotransfer domain, HPT domain"/>
    <property type="match status" value="1"/>
</dbReference>
<evidence type="ECO:0000256" key="1">
    <source>
        <dbReference type="ARBA" id="ARBA00000085"/>
    </source>
</evidence>
<dbReference type="InterPro" id="IPR036890">
    <property type="entry name" value="HATPase_C_sf"/>
</dbReference>
<evidence type="ECO:0000256" key="10">
    <source>
        <dbReference type="ARBA" id="ARBA00022840"/>
    </source>
</evidence>
<dbReference type="Pfam" id="PF00512">
    <property type="entry name" value="HisKA"/>
    <property type="match status" value="1"/>
</dbReference>
<dbReference type="CDD" id="cd17546">
    <property type="entry name" value="REC_hyHK_CKI1_RcsC-like"/>
    <property type="match status" value="1"/>
</dbReference>
<evidence type="ECO:0000256" key="17">
    <source>
        <dbReference type="SAM" id="Phobius"/>
    </source>
</evidence>
<dbReference type="SMART" id="SM01079">
    <property type="entry name" value="CHASE"/>
    <property type="match status" value="1"/>
</dbReference>
<feature type="domain" description="Histidine kinase" evidence="18">
    <location>
        <begin position="960"/>
        <end position="1181"/>
    </location>
</feature>
<dbReference type="Gene3D" id="3.30.450.20">
    <property type="entry name" value="PAS domain"/>
    <property type="match status" value="3"/>
</dbReference>
<evidence type="ECO:0000256" key="13">
    <source>
        <dbReference type="ARBA" id="ARBA00023136"/>
    </source>
</evidence>
<feature type="transmembrane region" description="Helical" evidence="17">
    <location>
        <begin position="21"/>
        <end position="39"/>
    </location>
</feature>
<evidence type="ECO:0000256" key="9">
    <source>
        <dbReference type="ARBA" id="ARBA00022777"/>
    </source>
</evidence>
<dbReference type="Pfam" id="PF03924">
    <property type="entry name" value="CHASE"/>
    <property type="match status" value="1"/>
</dbReference>
<keyword evidence="12" id="KW-0902">Two-component regulatory system</keyword>
<dbReference type="SMART" id="SM00448">
    <property type="entry name" value="REC"/>
    <property type="match status" value="1"/>
</dbReference>
<dbReference type="InterPro" id="IPR036641">
    <property type="entry name" value="HPT_dom_sf"/>
</dbReference>
<dbReference type="SMART" id="SM00091">
    <property type="entry name" value="PAS"/>
    <property type="match status" value="3"/>
</dbReference>
<dbReference type="PRINTS" id="PR00344">
    <property type="entry name" value="BCTRLSENSOR"/>
</dbReference>
<dbReference type="InterPro" id="IPR003661">
    <property type="entry name" value="HisK_dim/P_dom"/>
</dbReference>
<dbReference type="Pfam" id="PF05231">
    <property type="entry name" value="MASE1"/>
    <property type="match status" value="1"/>
</dbReference>
<dbReference type="PROSITE" id="PS50110">
    <property type="entry name" value="RESPONSE_REGULATORY"/>
    <property type="match status" value="1"/>
</dbReference>
<evidence type="ECO:0000259" key="19">
    <source>
        <dbReference type="PROSITE" id="PS50110"/>
    </source>
</evidence>
<dbReference type="FunFam" id="1.10.287.130:FF:000002">
    <property type="entry name" value="Two-component osmosensing histidine kinase"/>
    <property type="match status" value="1"/>
</dbReference>
<dbReference type="Pfam" id="PF00989">
    <property type="entry name" value="PAS"/>
    <property type="match status" value="1"/>
</dbReference>
<dbReference type="InterPro" id="IPR005467">
    <property type="entry name" value="His_kinase_dom"/>
</dbReference>
<evidence type="ECO:0000259" key="22">
    <source>
        <dbReference type="PROSITE" id="PS50839"/>
    </source>
</evidence>
<dbReference type="InterPro" id="IPR004358">
    <property type="entry name" value="Sig_transdc_His_kin-like_C"/>
</dbReference>
<dbReference type="GO" id="GO:0005886">
    <property type="term" value="C:plasma membrane"/>
    <property type="evidence" value="ECO:0007669"/>
    <property type="project" value="UniProtKB-SubCell"/>
</dbReference>
<dbReference type="InterPro" id="IPR000014">
    <property type="entry name" value="PAS"/>
</dbReference>
<reference evidence="23 24" key="1">
    <citation type="submission" date="2019-12" db="EMBL/GenBank/DDBJ databases">
        <title>Genomic-based taxomic classification of the family Erythrobacteraceae.</title>
        <authorList>
            <person name="Xu L."/>
        </authorList>
    </citation>
    <scope>NUCLEOTIDE SEQUENCE [LARGE SCALE GENOMIC DNA]</scope>
    <source>
        <strain evidence="23 24">LMG 29519</strain>
    </source>
</reference>
<keyword evidence="10" id="KW-0067">ATP-binding</keyword>
<name>A0A6I4U2T9_9SPHN</name>
<evidence type="ECO:0000259" key="18">
    <source>
        <dbReference type="PROSITE" id="PS50109"/>
    </source>
</evidence>
<dbReference type="Proteomes" id="UP000429229">
    <property type="component" value="Unassembled WGS sequence"/>
</dbReference>
<evidence type="ECO:0000259" key="20">
    <source>
        <dbReference type="PROSITE" id="PS50112"/>
    </source>
</evidence>
<dbReference type="NCBIfam" id="TIGR00229">
    <property type="entry name" value="sensory_box"/>
    <property type="match status" value="3"/>
</dbReference>
<dbReference type="InterPro" id="IPR036097">
    <property type="entry name" value="HisK_dim/P_sf"/>
</dbReference>
<keyword evidence="7 17" id="KW-0812">Transmembrane</keyword>
<dbReference type="InterPro" id="IPR013656">
    <property type="entry name" value="PAS_4"/>
</dbReference>
<dbReference type="GO" id="GO:0006355">
    <property type="term" value="P:regulation of DNA-templated transcription"/>
    <property type="evidence" value="ECO:0007669"/>
    <property type="project" value="InterPro"/>
</dbReference>
<evidence type="ECO:0000256" key="15">
    <source>
        <dbReference type="ARBA" id="ARBA00068150"/>
    </source>
</evidence>
<dbReference type="InterPro" id="IPR013655">
    <property type="entry name" value="PAS_fold_3"/>
</dbReference>
<keyword evidence="24" id="KW-1185">Reference proteome</keyword>
<organism evidence="23 24">
    <name type="scientific">Alteriqipengyuania halimionae</name>
    <dbReference type="NCBI Taxonomy" id="1926630"/>
    <lineage>
        <taxon>Bacteria</taxon>
        <taxon>Pseudomonadati</taxon>
        <taxon>Pseudomonadota</taxon>
        <taxon>Alphaproteobacteria</taxon>
        <taxon>Sphingomonadales</taxon>
        <taxon>Erythrobacteraceae</taxon>
        <taxon>Alteriqipengyuania</taxon>
    </lineage>
</organism>
<evidence type="ECO:0000256" key="2">
    <source>
        <dbReference type="ARBA" id="ARBA00004651"/>
    </source>
</evidence>
<sequence>MSGSAYFRENGVRGSRRPSGLLAKLPVRILGLALGYAVLGWAGQQLAPPPGFASLIWPAAGLAIAAIAAWGYRVWPGVFLGAFLVNALAVSSVVFPPDATVLLNATVIATGSTLQAVLGGYWIRSRAGFPLKLAGPSETMRLVLLVAPLTCLVGATFGTSALFATGVVAQSSLLSFWLHWWAGDTGGVLLIVPLLLLAPWNHGTVRWRGEAISPFSTLAFIAILILLCATLAAWRLNMQAAFERSQASFESLATDSEQALDHRLQSYRQALDGGAALFEVSDGVTLGKWQVYTSVLDLAQTLPGISGIGFIEPVRAGDEPAFLESLAARGLDDFDIRPLTDRGEKFVIVAIEPKADNLAAVGLDIAFEENRRNAASNARDTGRATITKRILLVQDETESPGFLLLRPFYKAGMPTTTVEERRAAFEGWIYAPFIGPRFMTGLTPSQGELFEISVYDGARPDPDNLIFSSSEAGGGQASPDFTVERTFKVMEQTWTVVWTSTPAFERGMVTSAANLILVSGLMLTIIFAALLLGGSRREAYVRTQVDQRTRELEETVAALGESERRFGDLAGLSPAGIFRTDPYGFCTYVNEAWLGETGLSASQAMGAGWLDAVHPDHRQAVKQEWLAIVAAEKRWRSELQFVNSDGTPRWIDLIAAPRIASDGEMQGFIGVAIDVTEQKLAVDALKESEKRFQSLASSSPAGIFRTDADGVLNYVNPAWSLMAGLPEQEALGAGWSKAVYPDDLDGLAQAWAAAVEKGEPFRGEFRWLHQDGSIVWCDAVAQPVSDDEGIVSGYIGVVIDVSDRKRFEKEIAERDNQLALLAENATDAVFRVALDGTCLYASPSAQDVLGAPSENLIGTNALDGLHPDDEERVASLFDKLRSGRIEQIVVAYRWRLTDEEEYRWLEANAGLVKEDESDAAKEVSVSIRDIGDRKKMELDLVAARQTAETAAAAKATFLANMSHEIRTPMNGVVGFTELLLAGELSPDQREKAQLIGESGRAMMQILNDILDISKIDAGQMKIVREPIDLRHKLNSAIKLLEPSALQKGLDFELVVADDVPSRVMADPLRLRQILTNLVGNAIKFTSDGMVRCRVSVEPGLNDQDTLCIAVEDSGIGIPADRLEAIFREFSQADESTARIFGGTGLGLTISNELAKMMDGELVVSSEQGHGSVFTLRLPLLRAEATQVALDTELSGERELAFARPPRILVAEDHDINQALILSMASRIGLAFDIAANGEETVRIVTDAREAGKPYDLVLMDVQMPIMDGLEATRSLREAGISGKEMPILAQTANAYSDDVERCLAAGMQGHLAKPIRMRSLKAAIKEWLPEEIFSDSNATSAKITPPDPGEALAKRYAERRDKTLDALHGLDATSAIDRGEVEAVAMMLHQLAGSAGMFGEAELGEAARAQQKAMLEAEGDAISDAVRKAQQAFSALR</sequence>